<dbReference type="GO" id="GO:0005524">
    <property type="term" value="F:ATP binding"/>
    <property type="evidence" value="ECO:0007669"/>
    <property type="project" value="UniProtKB-KW"/>
</dbReference>
<dbReference type="GO" id="GO:0006261">
    <property type="term" value="P:DNA-templated DNA replication"/>
    <property type="evidence" value="ECO:0007669"/>
    <property type="project" value="TreeGrafter"/>
</dbReference>
<dbReference type="Pfam" id="PF00004">
    <property type="entry name" value="AAA"/>
    <property type="match status" value="1"/>
</dbReference>
<accession>A0A1F5RX35</accession>
<dbReference type="Proteomes" id="UP000178682">
    <property type="component" value="Unassembled WGS sequence"/>
</dbReference>
<dbReference type="Gene3D" id="1.10.3710.10">
    <property type="entry name" value="DNA polymerase III clamp loader subunits, C-terminal domain"/>
    <property type="match status" value="1"/>
</dbReference>
<dbReference type="CDD" id="cd00009">
    <property type="entry name" value="AAA"/>
    <property type="match status" value="1"/>
</dbReference>
<dbReference type="InterPro" id="IPR003593">
    <property type="entry name" value="AAA+_ATPase"/>
</dbReference>
<feature type="domain" description="AAA+ ATPase" evidence="6">
    <location>
        <begin position="46"/>
        <end position="162"/>
    </location>
</feature>
<keyword evidence="5" id="KW-0067">ATP-binding</keyword>
<comment type="function">
    <text evidence="1">DNA-dependent ATPase that plays important roles in cellular responses to stalled DNA replication processes.</text>
</comment>
<dbReference type="InterPro" id="IPR008921">
    <property type="entry name" value="DNA_pol3_clamp-load_cplx_C"/>
</dbReference>
<dbReference type="InterPro" id="IPR032423">
    <property type="entry name" value="AAA_assoc_2"/>
</dbReference>
<dbReference type="InterPro" id="IPR021886">
    <property type="entry name" value="MgsA_C"/>
</dbReference>
<evidence type="ECO:0000256" key="4">
    <source>
        <dbReference type="ARBA" id="ARBA00022741"/>
    </source>
</evidence>
<dbReference type="GO" id="GO:0016887">
    <property type="term" value="F:ATP hydrolysis activity"/>
    <property type="evidence" value="ECO:0007669"/>
    <property type="project" value="InterPro"/>
</dbReference>
<protein>
    <submittedName>
        <fullName evidence="7">AAA family ATPase</fullName>
    </submittedName>
</protein>
<dbReference type="PANTHER" id="PTHR13779:SF7">
    <property type="entry name" value="ATPASE WRNIP1"/>
    <property type="match status" value="1"/>
</dbReference>
<evidence type="ECO:0000256" key="5">
    <source>
        <dbReference type="ARBA" id="ARBA00022840"/>
    </source>
</evidence>
<comment type="caution">
    <text evidence="7">The sequence shown here is derived from an EMBL/GenBank/DDBJ whole genome shotgun (WGS) entry which is preliminary data.</text>
</comment>
<evidence type="ECO:0000259" key="6">
    <source>
        <dbReference type="SMART" id="SM00382"/>
    </source>
</evidence>
<name>A0A1F5RX35_9BACT</name>
<dbReference type="GO" id="GO:0003677">
    <property type="term" value="F:DNA binding"/>
    <property type="evidence" value="ECO:0007669"/>
    <property type="project" value="InterPro"/>
</dbReference>
<dbReference type="PANTHER" id="PTHR13779">
    <property type="entry name" value="WERNER HELICASE-INTERACTING PROTEIN 1 FAMILY MEMBER"/>
    <property type="match status" value="1"/>
</dbReference>
<dbReference type="InterPro" id="IPR003959">
    <property type="entry name" value="ATPase_AAA_core"/>
</dbReference>
<evidence type="ECO:0000256" key="1">
    <source>
        <dbReference type="ARBA" id="ARBA00002393"/>
    </source>
</evidence>
<dbReference type="Pfam" id="PF12002">
    <property type="entry name" value="MgsA_C"/>
    <property type="match status" value="1"/>
</dbReference>
<dbReference type="GO" id="GO:0000731">
    <property type="term" value="P:DNA synthesis involved in DNA repair"/>
    <property type="evidence" value="ECO:0007669"/>
    <property type="project" value="TreeGrafter"/>
</dbReference>
<reference evidence="7 8" key="1">
    <citation type="journal article" date="2016" name="Nat. Commun.">
        <title>Thousands of microbial genomes shed light on interconnected biogeochemical processes in an aquifer system.</title>
        <authorList>
            <person name="Anantharaman K."/>
            <person name="Brown C.T."/>
            <person name="Hug L.A."/>
            <person name="Sharon I."/>
            <person name="Castelle C.J."/>
            <person name="Probst A.J."/>
            <person name="Thomas B.C."/>
            <person name="Singh A."/>
            <person name="Wilkins M.J."/>
            <person name="Karaoz U."/>
            <person name="Brodie E.L."/>
            <person name="Williams K.H."/>
            <person name="Hubbard S.S."/>
            <person name="Banfield J.F."/>
        </authorList>
    </citation>
    <scope>NUCLEOTIDE SEQUENCE [LARGE SCALE GENOMIC DNA]</scope>
</reference>
<dbReference type="CDD" id="cd18139">
    <property type="entry name" value="HLD_clamp_RarA"/>
    <property type="match status" value="1"/>
</dbReference>
<proteinExistence type="inferred from homology"/>
<evidence type="ECO:0000256" key="3">
    <source>
        <dbReference type="ARBA" id="ARBA00022705"/>
    </source>
</evidence>
<dbReference type="Gene3D" id="1.10.8.60">
    <property type="match status" value="1"/>
</dbReference>
<dbReference type="InterPro" id="IPR027417">
    <property type="entry name" value="P-loop_NTPase"/>
</dbReference>
<dbReference type="EMBL" id="MFFX01000034">
    <property type="protein sequence ID" value="OGF18987.1"/>
    <property type="molecule type" value="Genomic_DNA"/>
</dbReference>
<sequence>MSQYNFTNSNAPLADRLRPRTLDEFVGQEKIIGAGKILRLAVERDRVPSIIFWGPPGCGKTTLARIIANLTQAEFVPLSAVSSGVKDIRREVEAAAKRLKEGKKTIIFIDEIHRFNKGQQDALLPHVERGIITLIGATTENPSFEVISALLSRCRVFVLEKLTAAHIKKLAERALTKEPALRSIKIAPDALQYLAEMSDGDARVALNALELAAQTSPPIPLLAKERGVIDKKIIEEALQKSLLYDKTGEEHYNIISALHKSMRGGDADAALYWLARMLEGGEDPLYIARRLIRFASEDIGIANSLALPQAIAAYQACHYIGMPECSVNLAQAAVYMAKSKKSNELYVAYGKAAADVKQYGALPVPLHIRNAPTKLMKELNYGKGYKYSPEYDYREEQECLPPEIKNHKYLDDI</sequence>
<keyword evidence="3" id="KW-0235">DNA replication</keyword>
<comment type="similarity">
    <text evidence="2">Belongs to the AAA ATPase family. RarA/MGS1/WRNIP1 subfamily.</text>
</comment>
<dbReference type="AlphaFoldDB" id="A0A1F5RX35"/>
<dbReference type="FunFam" id="3.40.50.300:FF:000137">
    <property type="entry name" value="Replication-associated recombination protein A"/>
    <property type="match status" value="1"/>
</dbReference>
<evidence type="ECO:0000256" key="2">
    <source>
        <dbReference type="ARBA" id="ARBA00008959"/>
    </source>
</evidence>
<dbReference type="Gene3D" id="1.20.272.10">
    <property type="match status" value="1"/>
</dbReference>
<keyword evidence="4" id="KW-0547">Nucleotide-binding</keyword>
<dbReference type="Gene3D" id="3.40.50.300">
    <property type="entry name" value="P-loop containing nucleotide triphosphate hydrolases"/>
    <property type="match status" value="1"/>
</dbReference>
<dbReference type="SMART" id="SM00382">
    <property type="entry name" value="AAA"/>
    <property type="match status" value="1"/>
</dbReference>
<gene>
    <name evidence="7" type="ORF">A3G56_00650</name>
</gene>
<dbReference type="SUPFAM" id="SSF52540">
    <property type="entry name" value="P-loop containing nucleoside triphosphate hydrolases"/>
    <property type="match status" value="1"/>
</dbReference>
<evidence type="ECO:0000313" key="8">
    <source>
        <dbReference type="Proteomes" id="UP000178682"/>
    </source>
</evidence>
<evidence type="ECO:0000313" key="7">
    <source>
        <dbReference type="EMBL" id="OGF18987.1"/>
    </source>
</evidence>
<dbReference type="SUPFAM" id="SSF48019">
    <property type="entry name" value="post-AAA+ oligomerization domain-like"/>
    <property type="match status" value="1"/>
</dbReference>
<dbReference type="GO" id="GO:0008047">
    <property type="term" value="F:enzyme activator activity"/>
    <property type="evidence" value="ECO:0007669"/>
    <property type="project" value="TreeGrafter"/>
</dbReference>
<dbReference type="GO" id="GO:0017116">
    <property type="term" value="F:single-stranded DNA helicase activity"/>
    <property type="evidence" value="ECO:0007669"/>
    <property type="project" value="TreeGrafter"/>
</dbReference>
<organism evidence="7 8">
    <name type="scientific">Candidatus Falkowbacteria bacterium RIFCSPLOWO2_12_FULL_45_10</name>
    <dbReference type="NCBI Taxonomy" id="1797990"/>
    <lineage>
        <taxon>Bacteria</taxon>
        <taxon>Candidatus Falkowiibacteriota</taxon>
    </lineage>
</organism>
<dbReference type="FunFam" id="1.20.272.10:FF:000001">
    <property type="entry name" value="Putative AAA family ATPase"/>
    <property type="match status" value="1"/>
</dbReference>
<dbReference type="InterPro" id="IPR051314">
    <property type="entry name" value="AAA_ATPase_RarA/MGS1/WRNIP1"/>
</dbReference>
<dbReference type="Pfam" id="PF16193">
    <property type="entry name" value="AAA_assoc_2"/>
    <property type="match status" value="1"/>
</dbReference>